<evidence type="ECO:0000256" key="6">
    <source>
        <dbReference type="ARBA" id="ARBA00022989"/>
    </source>
</evidence>
<evidence type="ECO:0000313" key="11">
    <source>
        <dbReference type="Proteomes" id="UP000176424"/>
    </source>
</evidence>
<keyword evidence="2" id="KW-1003">Cell membrane</keyword>
<dbReference type="InterPro" id="IPR038731">
    <property type="entry name" value="RgtA/B/C-like"/>
</dbReference>
<feature type="transmembrane region" description="Helical" evidence="8">
    <location>
        <begin position="167"/>
        <end position="200"/>
    </location>
</feature>
<dbReference type="Proteomes" id="UP000176424">
    <property type="component" value="Unassembled WGS sequence"/>
</dbReference>
<feature type="transmembrane region" description="Helical" evidence="8">
    <location>
        <begin position="57"/>
        <end position="77"/>
    </location>
</feature>
<feature type="transmembrane region" description="Helical" evidence="8">
    <location>
        <begin position="207"/>
        <end position="228"/>
    </location>
</feature>
<keyword evidence="4" id="KW-0808">Transferase</keyword>
<gene>
    <name evidence="10" type="ORF">A2397_04045</name>
</gene>
<comment type="subcellular location">
    <subcellularLocation>
        <location evidence="1">Cell membrane</location>
        <topology evidence="1">Multi-pass membrane protein</topology>
    </subcellularLocation>
</comment>
<evidence type="ECO:0000256" key="2">
    <source>
        <dbReference type="ARBA" id="ARBA00022475"/>
    </source>
</evidence>
<dbReference type="GO" id="GO:0009103">
    <property type="term" value="P:lipopolysaccharide biosynthetic process"/>
    <property type="evidence" value="ECO:0007669"/>
    <property type="project" value="UniProtKB-ARBA"/>
</dbReference>
<feature type="transmembrane region" description="Helical" evidence="8">
    <location>
        <begin position="12"/>
        <end position="37"/>
    </location>
</feature>
<accession>A0A1F4ZQR2</accession>
<feature type="transmembrane region" description="Helical" evidence="8">
    <location>
        <begin position="145"/>
        <end position="161"/>
    </location>
</feature>
<keyword evidence="6 8" id="KW-1133">Transmembrane helix</keyword>
<keyword evidence="7 8" id="KW-0472">Membrane</keyword>
<keyword evidence="3" id="KW-0328">Glycosyltransferase</keyword>
<feature type="domain" description="Glycosyltransferase RgtA/B/C/D-like" evidence="9">
    <location>
        <begin position="71"/>
        <end position="227"/>
    </location>
</feature>
<evidence type="ECO:0000256" key="8">
    <source>
        <dbReference type="SAM" id="Phobius"/>
    </source>
</evidence>
<dbReference type="Pfam" id="PF13231">
    <property type="entry name" value="PMT_2"/>
    <property type="match status" value="1"/>
</dbReference>
<feature type="transmembrane region" description="Helical" evidence="8">
    <location>
        <begin position="302"/>
        <end position="321"/>
    </location>
</feature>
<evidence type="ECO:0000256" key="4">
    <source>
        <dbReference type="ARBA" id="ARBA00022679"/>
    </source>
</evidence>
<dbReference type="STRING" id="1797263.A2397_04045"/>
<evidence type="ECO:0000256" key="3">
    <source>
        <dbReference type="ARBA" id="ARBA00022676"/>
    </source>
</evidence>
<evidence type="ECO:0000313" key="10">
    <source>
        <dbReference type="EMBL" id="OGD08702.1"/>
    </source>
</evidence>
<dbReference type="GO" id="GO:0016763">
    <property type="term" value="F:pentosyltransferase activity"/>
    <property type="evidence" value="ECO:0007669"/>
    <property type="project" value="TreeGrafter"/>
</dbReference>
<dbReference type="PANTHER" id="PTHR33908">
    <property type="entry name" value="MANNOSYLTRANSFERASE YKCB-RELATED"/>
    <property type="match status" value="1"/>
</dbReference>
<proteinExistence type="predicted"/>
<feature type="transmembrane region" description="Helical" evidence="8">
    <location>
        <begin position="327"/>
        <end position="348"/>
    </location>
</feature>
<dbReference type="AlphaFoldDB" id="A0A1F4ZQR2"/>
<feature type="transmembrane region" description="Helical" evidence="8">
    <location>
        <begin position="355"/>
        <end position="373"/>
    </location>
</feature>
<organism evidence="10 11">
    <name type="scientific">Candidatus Amesbacteria bacterium RIFOXYB1_FULL_44_23</name>
    <dbReference type="NCBI Taxonomy" id="1797263"/>
    <lineage>
        <taxon>Bacteria</taxon>
        <taxon>Candidatus Amesiibacteriota</taxon>
    </lineage>
</organism>
<feature type="transmembrane region" description="Helical" evidence="8">
    <location>
        <begin position="113"/>
        <end position="133"/>
    </location>
</feature>
<evidence type="ECO:0000256" key="5">
    <source>
        <dbReference type="ARBA" id="ARBA00022692"/>
    </source>
</evidence>
<evidence type="ECO:0000256" key="7">
    <source>
        <dbReference type="ARBA" id="ARBA00023136"/>
    </source>
</evidence>
<feature type="transmembrane region" description="Helical" evidence="8">
    <location>
        <begin position="89"/>
        <end position="107"/>
    </location>
</feature>
<dbReference type="EMBL" id="MEXR01000052">
    <property type="protein sequence ID" value="OGD08702.1"/>
    <property type="molecule type" value="Genomic_DNA"/>
</dbReference>
<evidence type="ECO:0000259" key="9">
    <source>
        <dbReference type="Pfam" id="PF13231"/>
    </source>
</evidence>
<keyword evidence="5 8" id="KW-0812">Transmembrane</keyword>
<comment type="caution">
    <text evidence="10">The sequence shown here is derived from an EMBL/GenBank/DDBJ whole genome shotgun (WGS) entry which is preliminary data.</text>
</comment>
<evidence type="ECO:0000256" key="1">
    <source>
        <dbReference type="ARBA" id="ARBA00004651"/>
    </source>
</evidence>
<dbReference type="InterPro" id="IPR050297">
    <property type="entry name" value="LipidA_mod_glycosyltrf_83"/>
</dbReference>
<dbReference type="PANTHER" id="PTHR33908:SF11">
    <property type="entry name" value="MEMBRANE PROTEIN"/>
    <property type="match status" value="1"/>
</dbReference>
<protein>
    <recommendedName>
        <fullName evidence="9">Glycosyltransferase RgtA/B/C/D-like domain-containing protein</fullName>
    </recommendedName>
</protein>
<name>A0A1F4ZQR2_9BACT</name>
<feature type="transmembrane region" description="Helical" evidence="8">
    <location>
        <begin position="279"/>
        <end position="295"/>
    </location>
</feature>
<reference evidence="10 11" key="1">
    <citation type="journal article" date="2016" name="Nat. Commun.">
        <title>Thousands of microbial genomes shed light on interconnected biogeochemical processes in an aquifer system.</title>
        <authorList>
            <person name="Anantharaman K."/>
            <person name="Brown C.T."/>
            <person name="Hug L.A."/>
            <person name="Sharon I."/>
            <person name="Castelle C.J."/>
            <person name="Probst A.J."/>
            <person name="Thomas B.C."/>
            <person name="Singh A."/>
            <person name="Wilkins M.J."/>
            <person name="Karaoz U."/>
            <person name="Brodie E.L."/>
            <person name="Williams K.H."/>
            <person name="Hubbard S.S."/>
            <person name="Banfield J.F."/>
        </authorList>
    </citation>
    <scope>NUCLEOTIDE SEQUENCE [LARGE SCALE GENOMIC DNA]</scope>
</reference>
<sequence length="492" mass="56249">MKLINRIISHRFFVPVLLLAALFLRVYRLGALTGFYFDQGRDAKIIWDLWHSGKFFLIGPTTGIEGIFLGPFYYYLIAPFYLIGNGNPVIVSITLAVINVLGIYVIYKIGKEFFSQSAGLLASTFVAFSLPLVQAHRWLSNPTPLPLFSATSVWMLLKIITGSTSPLVWSVLGLCLGLGLQLEAASAVFFLPATLLVFLIFRKNINWSLNLLHLIFTFSLTLIPQLWFNFRHDNILFAAFARFLLAEKSFTPVLSDFYRQRLFFYFDTFSQKFFLDRNLAIPFGVILLVAFLLTFRKFKKVFWGLTIIWVTPLVFLLFYHGNYGFVWDYYFTGIYSIFALFAAVVLTAAAGQNKLFRNVVGAVVVVFLVTNVFHLRNYLSAGTDGPTTVVLEPSLAAVDAVYSDAGDKPFNVDVYVPPVIPHAYDYLFLWRGHTKYQKQPNSDLQPLLYLVYEVDPPHPERLEAWLTRQNTYARMISQFRFGGLTVEKRLRF</sequence>
<dbReference type="GO" id="GO:0005886">
    <property type="term" value="C:plasma membrane"/>
    <property type="evidence" value="ECO:0007669"/>
    <property type="project" value="UniProtKB-SubCell"/>
</dbReference>